<keyword evidence="2" id="KW-0833">Ubl conjugation pathway</keyword>
<gene>
    <name evidence="5" type="ORF">T310_7193</name>
</gene>
<evidence type="ECO:0000313" key="6">
    <source>
        <dbReference type="Proteomes" id="UP000053958"/>
    </source>
</evidence>
<dbReference type="AlphaFoldDB" id="A0A0F4YL59"/>
<dbReference type="SMART" id="SM00256">
    <property type="entry name" value="FBOX"/>
    <property type="match status" value="1"/>
</dbReference>
<feature type="compositionally biased region" description="Polar residues" evidence="3">
    <location>
        <begin position="337"/>
        <end position="347"/>
    </location>
</feature>
<dbReference type="GeneID" id="25319469"/>
<evidence type="ECO:0000256" key="2">
    <source>
        <dbReference type="ARBA" id="ARBA00022786"/>
    </source>
</evidence>
<dbReference type="EMBL" id="LASV01000411">
    <property type="protein sequence ID" value="KKA18840.1"/>
    <property type="molecule type" value="Genomic_DNA"/>
</dbReference>
<comment type="caution">
    <text evidence="5">The sequence shown here is derived from an EMBL/GenBank/DDBJ whole genome shotgun (WGS) entry which is preliminary data.</text>
</comment>
<comment type="pathway">
    <text evidence="1">Protein modification; protein ubiquitination.</text>
</comment>
<feature type="compositionally biased region" description="Low complexity" evidence="3">
    <location>
        <begin position="326"/>
        <end position="336"/>
    </location>
</feature>
<name>A0A0F4YL59_RASE3</name>
<sequence length="455" mass="51780">MPAATDRNETLPDPEFPSKRTTTLLDLPAELLHQIFSYLPATDLAFVSSTCRTLLEHGNNDLLWADLVNANLPVKIKDPGPFDSFRRLYIAHHPYWFVPRNKIWFSDDEHTGKLILARYDNRRGVIEGFRLVAEKGREQIRQWEWDPTVLIETFTPKVRLWLDDPVLLLKNPTCVRPRQRQYVHGEFRMPMAAESQNIYSSFSLCYENVHGNHSAARLEQLWPPVNIPSENRVYRSRGVDGAGNTQSHLGPVSESAFRVRKWAHFRIGIPIFPAGSQENLSTFATLDPKLYTPTKEKPYQGIWVGDYSFHGCEFLLFVQRDKAPASGQASSSSASSEQDGNAAGSNTTEEDKVIEQGRLEGIKLTGDPNVPRGEISFVAEDIGPDGLIRIAEERIFQGARIVRSKGHIASRNFRNDQFIDAQLILISHDCVAQYWEAMHHISFFRRVDIDQLLRS</sequence>
<dbReference type="GO" id="GO:0016567">
    <property type="term" value="P:protein ubiquitination"/>
    <property type="evidence" value="ECO:0007669"/>
    <property type="project" value="UniProtKB-UniPathway"/>
</dbReference>
<dbReference type="SUPFAM" id="SSF81383">
    <property type="entry name" value="F-box domain"/>
    <property type="match status" value="1"/>
</dbReference>
<evidence type="ECO:0000313" key="5">
    <source>
        <dbReference type="EMBL" id="KKA18840.1"/>
    </source>
</evidence>
<feature type="region of interest" description="Disordered" evidence="3">
    <location>
        <begin position="326"/>
        <end position="352"/>
    </location>
</feature>
<dbReference type="RefSeq" id="XP_013325452.1">
    <property type="nucleotide sequence ID" value="XM_013469998.1"/>
</dbReference>
<evidence type="ECO:0000259" key="4">
    <source>
        <dbReference type="PROSITE" id="PS50181"/>
    </source>
</evidence>
<feature type="domain" description="F-box" evidence="4">
    <location>
        <begin position="21"/>
        <end position="67"/>
    </location>
</feature>
<reference evidence="5 6" key="1">
    <citation type="submission" date="2015-04" db="EMBL/GenBank/DDBJ databases">
        <authorList>
            <person name="Heijne W.H."/>
            <person name="Fedorova N.D."/>
            <person name="Nierman W.C."/>
            <person name="Vollebregt A.W."/>
            <person name="Zhao Z."/>
            <person name="Wu L."/>
            <person name="Kumar M."/>
            <person name="Stam H."/>
            <person name="van den Berg M.A."/>
            <person name="Pel H.J."/>
        </authorList>
    </citation>
    <scope>NUCLEOTIDE SEQUENCE [LARGE SCALE GENOMIC DNA]</scope>
    <source>
        <strain evidence="5 6">CBS 393.64</strain>
    </source>
</reference>
<dbReference type="PROSITE" id="PS50181">
    <property type="entry name" value="FBOX"/>
    <property type="match status" value="1"/>
</dbReference>
<dbReference type="PANTHER" id="PTHR10706">
    <property type="entry name" value="F-BOX FAMILY PROTEIN"/>
    <property type="match status" value="1"/>
</dbReference>
<dbReference type="InterPro" id="IPR001810">
    <property type="entry name" value="F-box_dom"/>
</dbReference>
<dbReference type="UniPathway" id="UPA00143"/>
<accession>A0A0F4YL59</accession>
<organism evidence="5 6">
    <name type="scientific">Rasamsonia emersonii (strain ATCC 16479 / CBS 393.64 / IMI 116815)</name>
    <dbReference type="NCBI Taxonomy" id="1408163"/>
    <lineage>
        <taxon>Eukaryota</taxon>
        <taxon>Fungi</taxon>
        <taxon>Dikarya</taxon>
        <taxon>Ascomycota</taxon>
        <taxon>Pezizomycotina</taxon>
        <taxon>Eurotiomycetes</taxon>
        <taxon>Eurotiomycetidae</taxon>
        <taxon>Eurotiales</taxon>
        <taxon>Trichocomaceae</taxon>
        <taxon>Rasamsonia</taxon>
    </lineage>
</organism>
<dbReference type="PANTHER" id="PTHR10706:SF130">
    <property type="entry name" value="F-BOX ONLY PROTEIN 31"/>
    <property type="match status" value="1"/>
</dbReference>
<proteinExistence type="predicted"/>
<evidence type="ECO:0000256" key="3">
    <source>
        <dbReference type="SAM" id="MobiDB-lite"/>
    </source>
</evidence>
<protein>
    <recommendedName>
        <fullName evidence="4">F-box domain-containing protein</fullName>
    </recommendedName>
</protein>
<dbReference type="Pfam" id="PF12937">
    <property type="entry name" value="F-box-like"/>
    <property type="match status" value="1"/>
</dbReference>
<evidence type="ECO:0000256" key="1">
    <source>
        <dbReference type="ARBA" id="ARBA00004906"/>
    </source>
</evidence>
<dbReference type="Pfam" id="PF12014">
    <property type="entry name" value="Cyclin_D1_bind"/>
    <property type="match status" value="1"/>
</dbReference>
<keyword evidence="6" id="KW-1185">Reference proteome</keyword>
<dbReference type="InterPro" id="IPR036047">
    <property type="entry name" value="F-box-like_dom_sf"/>
</dbReference>
<dbReference type="InterPro" id="IPR045048">
    <property type="entry name" value="FBXO31/39"/>
</dbReference>
<dbReference type="Proteomes" id="UP000053958">
    <property type="component" value="Unassembled WGS sequence"/>
</dbReference>
<dbReference type="Gene3D" id="1.20.1280.50">
    <property type="match status" value="1"/>
</dbReference>
<dbReference type="OrthoDB" id="722566at2759"/>
<dbReference type="STRING" id="1408163.A0A0F4YL59"/>